<feature type="domain" description="Pre-mRNA-splicing factor Syf1/CRNKL1-like C-terminal HAT-repeats" evidence="13">
    <location>
        <begin position="207"/>
        <end position="286"/>
    </location>
</feature>
<accession>J5QN08</accession>
<feature type="region of interest" description="Disordered" evidence="12">
    <location>
        <begin position="666"/>
        <end position="699"/>
    </location>
</feature>
<evidence type="ECO:0000259" key="14">
    <source>
        <dbReference type="Pfam" id="PF23233"/>
    </source>
</evidence>
<dbReference type="FunFam" id="1.25.40.10:FF:000639">
    <property type="entry name" value="Pre-mRNA-splicing factor CLF1"/>
    <property type="match status" value="1"/>
</dbReference>
<dbReference type="PANTHER" id="PTHR11246:SF3">
    <property type="entry name" value="CROOKED NECK-LIKE PROTEIN 1"/>
    <property type="match status" value="1"/>
</dbReference>
<comment type="caution">
    <text evidence="15">The sequence shown here is derived from an EMBL/GenBank/DDBJ whole genome shotgun (WGS) entry which is preliminary data.</text>
</comment>
<dbReference type="InterPro" id="IPR011990">
    <property type="entry name" value="TPR-like_helical_dom_sf"/>
</dbReference>
<evidence type="ECO:0000256" key="6">
    <source>
        <dbReference type="ARBA" id="ARBA00022737"/>
    </source>
</evidence>
<comment type="similarity">
    <text evidence="2">Belongs to the crooked-neck family.</text>
</comment>
<evidence type="ECO:0000259" key="13">
    <source>
        <dbReference type="Pfam" id="PF23231"/>
    </source>
</evidence>
<evidence type="ECO:0000256" key="11">
    <source>
        <dbReference type="ARBA" id="ARBA00070631"/>
    </source>
</evidence>
<feature type="compositionally biased region" description="Acidic residues" evidence="12">
    <location>
        <begin position="675"/>
        <end position="699"/>
    </location>
</feature>
<keyword evidence="6" id="KW-0677">Repeat</keyword>
<keyword evidence="4" id="KW-0507">mRNA processing</keyword>
<dbReference type="GeneID" id="25986282"/>
<evidence type="ECO:0000256" key="9">
    <source>
        <dbReference type="ARBA" id="ARBA00037040"/>
    </source>
</evidence>
<evidence type="ECO:0000256" key="1">
    <source>
        <dbReference type="ARBA" id="ARBA00004123"/>
    </source>
</evidence>
<comment type="function">
    <text evidence="9">Involved in pre-mRNA splicing and cell cycle progression. Required for the spliceosome assembly and initiation of the DNA replication.</text>
</comment>
<protein>
    <recommendedName>
        <fullName evidence="10">Pre-mRNA-splicing factor CLF1</fullName>
    </recommendedName>
    <alternativeName>
        <fullName evidence="11">Pre-mRNA-splicing factor clf1</fullName>
    </alternativeName>
</protein>
<dbReference type="Pfam" id="PF23231">
    <property type="entry name" value="HAT_Syf1_CNRKL1_C"/>
    <property type="match status" value="2"/>
</dbReference>
<dbReference type="InterPro" id="IPR045075">
    <property type="entry name" value="Syf1-like"/>
</dbReference>
<evidence type="ECO:0000313" key="16">
    <source>
        <dbReference type="Proteomes" id="UP000002748"/>
    </source>
</evidence>
<comment type="subcellular location">
    <subcellularLocation>
        <location evidence="1">Nucleus</location>
    </subcellularLocation>
</comment>
<keyword evidence="7" id="KW-0508">mRNA splicing</keyword>
<dbReference type="InterPro" id="IPR003107">
    <property type="entry name" value="HAT"/>
</dbReference>
<reference evidence="15 16" key="1">
    <citation type="journal article" date="2012" name="Eukaryot. Cell">
        <title>Draft genome sequence of CBS 2479, the standard type strain of Trichosporon asahii.</title>
        <authorList>
            <person name="Yang R.Y."/>
            <person name="Li H.T."/>
            <person name="Zhu H."/>
            <person name="Zhou G.P."/>
            <person name="Wang M."/>
            <person name="Wang L."/>
        </authorList>
    </citation>
    <scope>NUCLEOTIDE SEQUENCE [LARGE SCALE GENOMIC DNA]</scope>
    <source>
        <strain evidence="16">ATCC 90039 / CBS 2479 / JCM 2466 / KCTC 7840 / NCYC 2677 / UAMH 7654</strain>
    </source>
</reference>
<name>J5QN08_TRIAS</name>
<dbReference type="GO" id="GO:0071007">
    <property type="term" value="C:U2-type catalytic step 2 spliceosome"/>
    <property type="evidence" value="ECO:0007669"/>
    <property type="project" value="TreeGrafter"/>
</dbReference>
<evidence type="ECO:0000256" key="5">
    <source>
        <dbReference type="ARBA" id="ARBA00022728"/>
    </source>
</evidence>
<dbReference type="GO" id="GO:0000974">
    <property type="term" value="C:Prp19 complex"/>
    <property type="evidence" value="ECO:0007669"/>
    <property type="project" value="TreeGrafter"/>
</dbReference>
<proteinExistence type="inferred from homology"/>
<dbReference type="HOGENOM" id="CLU_011554_1_0_1"/>
<evidence type="ECO:0000256" key="8">
    <source>
        <dbReference type="ARBA" id="ARBA00023242"/>
    </source>
</evidence>
<gene>
    <name evidence="15" type="ORF">A1Q1_02769</name>
</gene>
<evidence type="ECO:0000256" key="4">
    <source>
        <dbReference type="ARBA" id="ARBA00022664"/>
    </source>
</evidence>
<dbReference type="SMART" id="SM00386">
    <property type="entry name" value="HAT"/>
    <property type="match status" value="13"/>
</dbReference>
<dbReference type="FunFam" id="1.25.40.10:FF:000327">
    <property type="entry name" value="Pre-mRNA-splicing factor CLF1"/>
    <property type="match status" value="1"/>
</dbReference>
<dbReference type="VEuPathDB" id="FungiDB:A1Q1_02769"/>
<dbReference type="GO" id="GO:0071014">
    <property type="term" value="C:post-mRNA release spliceosomal complex"/>
    <property type="evidence" value="ECO:0007669"/>
    <property type="project" value="TreeGrafter"/>
</dbReference>
<dbReference type="Gene3D" id="1.25.40.10">
    <property type="entry name" value="Tetratricopeptide repeat domain"/>
    <property type="match status" value="2"/>
</dbReference>
<dbReference type="Proteomes" id="UP000002748">
    <property type="component" value="Unassembled WGS sequence"/>
</dbReference>
<dbReference type="PANTHER" id="PTHR11246">
    <property type="entry name" value="PRE-MRNA SPLICING FACTOR"/>
    <property type="match status" value="1"/>
</dbReference>
<keyword evidence="5" id="KW-0747">Spliceosome</keyword>
<dbReference type="GO" id="GO:0000245">
    <property type="term" value="P:spliceosomal complex assembly"/>
    <property type="evidence" value="ECO:0007669"/>
    <property type="project" value="TreeGrafter"/>
</dbReference>
<comment type="subunit">
    <text evidence="3">Associated with the spliceosome.</text>
</comment>
<evidence type="ECO:0000256" key="7">
    <source>
        <dbReference type="ARBA" id="ARBA00023187"/>
    </source>
</evidence>
<organism evidence="15 16">
    <name type="scientific">Trichosporon asahii var. asahii (strain ATCC 90039 / CBS 2479 / JCM 2466 / KCTC 7840 / NBRC 103889/ NCYC 2677 / UAMH 7654)</name>
    <name type="common">Yeast</name>
    <dbReference type="NCBI Taxonomy" id="1186058"/>
    <lineage>
        <taxon>Eukaryota</taxon>
        <taxon>Fungi</taxon>
        <taxon>Dikarya</taxon>
        <taxon>Basidiomycota</taxon>
        <taxon>Agaricomycotina</taxon>
        <taxon>Tremellomycetes</taxon>
        <taxon>Trichosporonales</taxon>
        <taxon>Trichosporonaceae</taxon>
        <taxon>Trichosporon</taxon>
    </lineage>
</organism>
<evidence type="ECO:0000256" key="2">
    <source>
        <dbReference type="ARBA" id="ARBA00008644"/>
    </source>
</evidence>
<feature type="domain" description="Pre-mRNA-splicing factor Syf1/CRNKL1-like C-terminal HAT-repeats" evidence="13">
    <location>
        <begin position="378"/>
        <end position="524"/>
    </location>
</feature>
<dbReference type="RefSeq" id="XP_014179473.1">
    <property type="nucleotide sequence ID" value="XM_014323998.1"/>
</dbReference>
<evidence type="ECO:0000256" key="10">
    <source>
        <dbReference type="ARBA" id="ARBA00039167"/>
    </source>
</evidence>
<dbReference type="EMBL" id="ALBS01000210">
    <property type="protein sequence ID" value="EJT48203.1"/>
    <property type="molecule type" value="Genomic_DNA"/>
</dbReference>
<dbReference type="KEGG" id="tasa:A1Q1_02769"/>
<dbReference type="SUPFAM" id="SSF48452">
    <property type="entry name" value="TPR-like"/>
    <property type="match status" value="1"/>
</dbReference>
<dbReference type="InterPro" id="IPR055430">
    <property type="entry name" value="HAT_Syf1_CNRKL1_C"/>
</dbReference>
<dbReference type="GO" id="GO:0071011">
    <property type="term" value="C:precatalytic spliceosome"/>
    <property type="evidence" value="ECO:0007669"/>
    <property type="project" value="TreeGrafter"/>
</dbReference>
<sequence>MATRDARDRAPRVKNRAPAAVQITAEQILREAHDRQEIAVEAPKQRIQDLEELQEYQGRKRTEFEGRIRYNRDAIIVFERALDVDPRSVPLWIKYTDMELKARNINHARNLYDRAVTLLPRVDALWYKYVYLEELLLNIAGARQIFERWMQWEPDDKAWQSYIKLEERYNELDRASAVYERWIGTRPIPKNWVLWAKFEEERGKPDKAREVFQTALEFFGDDEDQIEKAQVVFGAFARMETRLKEYERARVIYKFALSRLPRSKSANLYAAYTRFEKQHGDRSGVELTVLGKRRIQYEEELAYDGTNYDAWFSLARLEEDAYRAALEDGEEADPSRVREVYERAVANVPPATEKRYWRRYIYLWLQYAVFEELDTQDYDRARDVYKAAIKLVPHKQFTFAKLWLQYAYFEIRRLDVNAARKVLGASIGMCPKPKLFTGYIELEMRLREFDRVRTLYEKFLTYDPSLSSAWIQWTQVEGAVEDFARVRAIFELAVQQELDMPELVWKAYIDFEVEEGERERARHLYERLLERTGHYKVFTSYALMEASPIGGGEDEDGNEIEGEEGDAERARAIFERGYKDLRARGEKEDRALLLEAWASFEDEHGSDEDRARVAELKPQTRKRWRTEENGELGEYWDLVFPDDERESNPTTFKFFQAAQQWAANKEKGGLSYDMSDSDSDSDEDEDGEGDKDEDMEQDD</sequence>
<dbReference type="OrthoDB" id="541719at2759"/>
<dbReference type="InterPro" id="IPR055433">
    <property type="entry name" value="HAT_Syf1-like_N"/>
</dbReference>
<keyword evidence="8" id="KW-0539">Nucleus</keyword>
<dbReference type="AlphaFoldDB" id="J5QN08"/>
<dbReference type="Pfam" id="PF23233">
    <property type="entry name" value="HAT_Syf1_CNRKL1_N"/>
    <property type="match status" value="1"/>
</dbReference>
<evidence type="ECO:0000313" key="15">
    <source>
        <dbReference type="EMBL" id="EJT48203.1"/>
    </source>
</evidence>
<evidence type="ECO:0000256" key="12">
    <source>
        <dbReference type="SAM" id="MobiDB-lite"/>
    </source>
</evidence>
<feature type="domain" description="Pre-mRNA-splicing factor Syf1-like N-terminal HAT-repeats" evidence="14">
    <location>
        <begin position="71"/>
        <end position="187"/>
    </location>
</feature>
<evidence type="ECO:0000256" key="3">
    <source>
        <dbReference type="ARBA" id="ARBA00011524"/>
    </source>
</evidence>